<dbReference type="PANTHER" id="PTHR40453:SF1">
    <property type="entry name" value="PROTEIN YOEF"/>
    <property type="match status" value="1"/>
</dbReference>
<dbReference type="EMBL" id="JBHSMJ010000009">
    <property type="protein sequence ID" value="MFC5448493.1"/>
    <property type="molecule type" value="Genomic_DNA"/>
</dbReference>
<comment type="similarity">
    <text evidence="1">Belongs to the EutP/PduV family.</text>
</comment>
<dbReference type="Proteomes" id="UP001596044">
    <property type="component" value="Unassembled WGS sequence"/>
</dbReference>
<dbReference type="Gene3D" id="3.40.50.300">
    <property type="entry name" value="P-loop containing nucleotide triphosphate hydrolases"/>
    <property type="match status" value="1"/>
</dbReference>
<reference evidence="3" key="1">
    <citation type="journal article" date="2019" name="Int. J. Syst. Evol. Microbiol.">
        <title>The Global Catalogue of Microorganisms (GCM) 10K type strain sequencing project: providing services to taxonomists for standard genome sequencing and annotation.</title>
        <authorList>
            <consortium name="The Broad Institute Genomics Platform"/>
            <consortium name="The Broad Institute Genome Sequencing Center for Infectious Disease"/>
            <person name="Wu L."/>
            <person name="Ma J."/>
        </authorList>
    </citation>
    <scope>NUCLEOTIDE SEQUENCE [LARGE SCALE GENOMIC DNA]</scope>
    <source>
        <strain evidence="3">KACC 11904</strain>
    </source>
</reference>
<dbReference type="InterPro" id="IPR027417">
    <property type="entry name" value="P-loop_NTPase"/>
</dbReference>
<evidence type="ECO:0000313" key="2">
    <source>
        <dbReference type="EMBL" id="MFC5448493.1"/>
    </source>
</evidence>
<dbReference type="RefSeq" id="WP_270878164.1">
    <property type="nucleotide sequence ID" value="NZ_JAQFVF010000018.1"/>
</dbReference>
<accession>A0ABW0K6P6</accession>
<gene>
    <name evidence="2" type="ORF">ACFPOG_09480</name>
</gene>
<evidence type="ECO:0000313" key="3">
    <source>
        <dbReference type="Proteomes" id="UP001596044"/>
    </source>
</evidence>
<keyword evidence="1" id="KW-0547">Nucleotide-binding</keyword>
<dbReference type="SUPFAM" id="SSF52540">
    <property type="entry name" value="P-loop containing nucleoside triphosphate hydrolases"/>
    <property type="match status" value="1"/>
</dbReference>
<dbReference type="PIRSF" id="PIRSF036409">
    <property type="entry name" value="EutP_PduV"/>
    <property type="match status" value="1"/>
</dbReference>
<name>A0ABW0K6P6_9BACL</name>
<proteinExistence type="inferred from homology"/>
<dbReference type="PANTHER" id="PTHR40453">
    <property type="entry name" value="PROTEIN YOEF"/>
    <property type="match status" value="1"/>
</dbReference>
<evidence type="ECO:0000256" key="1">
    <source>
        <dbReference type="PIRNR" id="PIRNR036409"/>
    </source>
</evidence>
<protein>
    <submittedName>
        <fullName evidence="2">EutP/PduV family microcompartment system protein</fullName>
    </submittedName>
</protein>
<comment type="caution">
    <text evidence="2">The sequence shown here is derived from an EMBL/GenBank/DDBJ whole genome shotgun (WGS) entry which is preliminary data.</text>
</comment>
<dbReference type="InterPro" id="IPR012381">
    <property type="entry name" value="EutP_PduV"/>
</dbReference>
<organism evidence="2 3">
    <name type="scientific">Paenibacillus aestuarii</name>
    <dbReference type="NCBI Taxonomy" id="516965"/>
    <lineage>
        <taxon>Bacteria</taxon>
        <taxon>Bacillati</taxon>
        <taxon>Bacillota</taxon>
        <taxon>Bacilli</taxon>
        <taxon>Bacillales</taxon>
        <taxon>Paenibacillaceae</taxon>
        <taxon>Paenibacillus</taxon>
    </lineage>
</organism>
<sequence>MKKVMIIGSVGAGKSTLIKALFGEKPSAVKTQSLVYRDWVIDTPGEYTENPLFYRSLMATSHEAVAVVLVHDATRQRNYFPPGFAGGFPVPALGVITKIDHPQADVKRAETLLRQALPAGELFYTSAASDLGMDELRQRLHQLVFGT</sequence>
<dbReference type="Pfam" id="PF10662">
    <property type="entry name" value="PduV-EutP"/>
    <property type="match status" value="1"/>
</dbReference>
<dbReference type="CDD" id="cd00882">
    <property type="entry name" value="Ras_like_GTPase"/>
    <property type="match status" value="1"/>
</dbReference>
<keyword evidence="3" id="KW-1185">Reference proteome</keyword>